<dbReference type="InterPro" id="IPR046357">
    <property type="entry name" value="PPIase_dom_sf"/>
</dbReference>
<reference evidence="4 5" key="1">
    <citation type="submission" date="2017-03" db="EMBL/GenBank/DDBJ databases">
        <title>Draft Genome sequence of Marispirochaeta sp. strain JC444.</title>
        <authorList>
            <person name="Shivani Y."/>
            <person name="Subhash Y."/>
            <person name="Sasikala C."/>
            <person name="Ramana C."/>
        </authorList>
    </citation>
    <scope>NUCLEOTIDE SEQUENCE [LARGE SCALE GENOMIC DNA]</scope>
    <source>
        <strain evidence="4 5">JC444</strain>
    </source>
</reference>
<evidence type="ECO:0000256" key="2">
    <source>
        <dbReference type="SAM" id="SignalP"/>
    </source>
</evidence>
<feature type="signal peptide" evidence="2">
    <location>
        <begin position="1"/>
        <end position="19"/>
    </location>
</feature>
<dbReference type="Gene3D" id="1.10.4030.10">
    <property type="entry name" value="Porin chaperone SurA, peptide-binding domain"/>
    <property type="match status" value="1"/>
</dbReference>
<dbReference type="AlphaFoldDB" id="A0A1Y1RY48"/>
<feature type="chain" id="PRO_5012711251" description="PpiC domain-containing protein" evidence="2">
    <location>
        <begin position="20"/>
        <end position="316"/>
    </location>
</feature>
<dbReference type="InterPro" id="IPR023058">
    <property type="entry name" value="PPIase_PpiC_CS"/>
</dbReference>
<dbReference type="RefSeq" id="WP_083050747.1">
    <property type="nucleotide sequence ID" value="NZ_CAXXQO010000003.1"/>
</dbReference>
<keyword evidence="1" id="KW-0413">Isomerase</keyword>
<sequence length="316" mass="35281">MKRYTLIIFSVLAAFVFLAACSGNGGASSSLKITADELDREVQKTVSQYEAQGMKVSEEQKAQLREAVLTQMVERKLLLHEAQISGVELDQEKFETEFASIKTNFPTDEAFAQALSQRGYTEEMFKAEMAEIMTLQAFLEEEISSKIELGEEEMQAFYDENPEYFATEESVTASHILIEVDEDADEAEEAEAYGRMEEIAARVAAGEDFAELAREYSEGPSAPRGGDLGSFQRGSMVQIFEDTAFALEPGGVSDIIRTEFGFHIIKLTDRSEGGTLSFEDARDAIETYLRQEKEQEAVTAYVQELKEKYTVETPEG</sequence>
<dbReference type="SUPFAM" id="SSF54534">
    <property type="entry name" value="FKBP-like"/>
    <property type="match status" value="1"/>
</dbReference>
<evidence type="ECO:0000313" key="5">
    <source>
        <dbReference type="Proteomes" id="UP000192343"/>
    </source>
</evidence>
<evidence type="ECO:0000313" key="4">
    <source>
        <dbReference type="EMBL" id="ORC34814.1"/>
    </source>
</evidence>
<keyword evidence="5" id="KW-1185">Reference proteome</keyword>
<comment type="caution">
    <text evidence="4">The sequence shown here is derived from an EMBL/GenBank/DDBJ whole genome shotgun (WGS) entry which is preliminary data.</text>
</comment>
<name>A0A1Y1RY48_9SPIO</name>
<protein>
    <recommendedName>
        <fullName evidence="3">PpiC domain-containing protein</fullName>
    </recommendedName>
</protein>
<evidence type="ECO:0000259" key="3">
    <source>
        <dbReference type="PROSITE" id="PS50198"/>
    </source>
</evidence>
<dbReference type="Gene3D" id="3.10.50.40">
    <property type="match status" value="1"/>
</dbReference>
<dbReference type="PANTHER" id="PTHR47245">
    <property type="entry name" value="PEPTIDYLPROLYL ISOMERASE"/>
    <property type="match status" value="1"/>
</dbReference>
<dbReference type="GO" id="GO:0003755">
    <property type="term" value="F:peptidyl-prolyl cis-trans isomerase activity"/>
    <property type="evidence" value="ECO:0007669"/>
    <property type="project" value="UniProtKB-KW"/>
</dbReference>
<organism evidence="4 5">
    <name type="scientific">Marispirochaeta aestuarii</name>
    <dbReference type="NCBI Taxonomy" id="1963862"/>
    <lineage>
        <taxon>Bacteria</taxon>
        <taxon>Pseudomonadati</taxon>
        <taxon>Spirochaetota</taxon>
        <taxon>Spirochaetia</taxon>
        <taxon>Spirochaetales</taxon>
        <taxon>Spirochaetaceae</taxon>
        <taxon>Marispirochaeta</taxon>
    </lineage>
</organism>
<dbReference type="Pfam" id="PF13624">
    <property type="entry name" value="SurA_N_3"/>
    <property type="match status" value="1"/>
</dbReference>
<proteinExistence type="predicted"/>
<keyword evidence="1" id="KW-0697">Rotamase</keyword>
<keyword evidence="2" id="KW-0732">Signal</keyword>
<feature type="domain" description="PpiC" evidence="3">
    <location>
        <begin position="168"/>
        <end position="269"/>
    </location>
</feature>
<dbReference type="InterPro" id="IPR027304">
    <property type="entry name" value="Trigger_fact/SurA_dom_sf"/>
</dbReference>
<dbReference type="PROSITE" id="PS51257">
    <property type="entry name" value="PROKAR_LIPOPROTEIN"/>
    <property type="match status" value="1"/>
</dbReference>
<dbReference type="InterPro" id="IPR000297">
    <property type="entry name" value="PPIase_PpiC"/>
</dbReference>
<dbReference type="PROSITE" id="PS50198">
    <property type="entry name" value="PPIC_PPIASE_2"/>
    <property type="match status" value="1"/>
</dbReference>
<evidence type="ECO:0000256" key="1">
    <source>
        <dbReference type="PROSITE-ProRule" id="PRU00278"/>
    </source>
</evidence>
<dbReference type="InterPro" id="IPR050245">
    <property type="entry name" value="PrsA_foldase"/>
</dbReference>
<gene>
    <name evidence="4" type="ORF">B4O97_10775</name>
</gene>
<dbReference type="Pfam" id="PF00639">
    <property type="entry name" value="Rotamase"/>
    <property type="match status" value="1"/>
</dbReference>
<dbReference type="PROSITE" id="PS01096">
    <property type="entry name" value="PPIC_PPIASE_1"/>
    <property type="match status" value="1"/>
</dbReference>
<dbReference type="EMBL" id="MWQY01000011">
    <property type="protein sequence ID" value="ORC34814.1"/>
    <property type="molecule type" value="Genomic_DNA"/>
</dbReference>
<dbReference type="Proteomes" id="UP000192343">
    <property type="component" value="Unassembled WGS sequence"/>
</dbReference>
<dbReference type="SUPFAM" id="SSF109998">
    <property type="entry name" value="Triger factor/SurA peptide-binding domain-like"/>
    <property type="match status" value="1"/>
</dbReference>
<dbReference type="OrthoDB" id="14196at2"/>
<dbReference type="PANTHER" id="PTHR47245:SF2">
    <property type="entry name" value="PEPTIDYL-PROLYL CIS-TRANS ISOMERASE HP_0175-RELATED"/>
    <property type="match status" value="1"/>
</dbReference>
<dbReference type="STRING" id="1963862.B4O97_10775"/>
<accession>A0A1Y1RY48</accession>